<sequence>MTLLVEAPLFYATNHLSNEGKESLTNSWIKKLSGVGNRFYESASASAFCAAISTVYIPVVAVSAAITAVVGASVDFFIRGVPLAARTTGTILGVGIGVGGSIGVVSSGAMIGVLINSAQYRGMSAIVAIGLFALGALSIGVVGSLAGIVITYNKLRVVSATNTLVAPR</sequence>
<evidence type="ECO:0000313" key="3">
    <source>
        <dbReference type="Proteomes" id="UP000004116"/>
    </source>
</evidence>
<feature type="transmembrane region" description="Helical" evidence="1">
    <location>
        <begin position="127"/>
        <end position="152"/>
    </location>
</feature>
<keyword evidence="3" id="KW-1185">Reference proteome</keyword>
<feature type="transmembrane region" description="Helical" evidence="1">
    <location>
        <begin position="55"/>
        <end position="78"/>
    </location>
</feature>
<evidence type="ECO:0000256" key="1">
    <source>
        <dbReference type="SAM" id="Phobius"/>
    </source>
</evidence>
<organism evidence="2 3">
    <name type="scientific">Candidatus Regiella insecticola 5.15</name>
    <dbReference type="NCBI Taxonomy" id="1005043"/>
    <lineage>
        <taxon>Bacteria</taxon>
        <taxon>Pseudomonadati</taxon>
        <taxon>Pseudomonadota</taxon>
        <taxon>Gammaproteobacteria</taxon>
        <taxon>Enterobacterales</taxon>
        <taxon>Enterobacteriaceae</taxon>
        <taxon>aphid secondary symbionts</taxon>
        <taxon>Candidatus Regiella</taxon>
    </lineage>
</organism>
<dbReference type="EMBL" id="AGCA01000012">
    <property type="protein sequence ID" value="EGY29970.1"/>
    <property type="molecule type" value="Genomic_DNA"/>
</dbReference>
<dbReference type="Proteomes" id="UP000004116">
    <property type="component" value="Unassembled WGS sequence"/>
</dbReference>
<keyword evidence="1" id="KW-1133">Transmembrane helix</keyword>
<accession>G2GWA9</accession>
<keyword evidence="1" id="KW-0812">Transmembrane</keyword>
<dbReference type="AlphaFoldDB" id="G2GWA9"/>
<gene>
    <name evidence="2" type="ORF">Rin_00000380</name>
</gene>
<keyword evidence="1" id="KW-0472">Membrane</keyword>
<protein>
    <submittedName>
        <fullName evidence="2">Uncharacterized protein</fullName>
    </submittedName>
</protein>
<name>G2GWA9_9ENTR</name>
<comment type="caution">
    <text evidence="2">The sequence shown here is derived from an EMBL/GenBank/DDBJ whole genome shotgun (WGS) entry which is preliminary data.</text>
</comment>
<dbReference type="RefSeq" id="WP_006705678.1">
    <property type="nucleotide sequence ID" value="NZ_AGCA01000012.1"/>
</dbReference>
<feature type="transmembrane region" description="Helical" evidence="1">
    <location>
        <begin position="90"/>
        <end position="115"/>
    </location>
</feature>
<evidence type="ECO:0000313" key="2">
    <source>
        <dbReference type="EMBL" id="EGY29970.1"/>
    </source>
</evidence>
<reference evidence="2 3" key="1">
    <citation type="journal article" date="2012" name="Genome Res.">
        <title>Genomic basis of endosymbiont-conferred protection against an insect parasitoid.</title>
        <authorList>
            <person name="Hansen A.K."/>
            <person name="Vorburger C."/>
            <person name="Moran N.A."/>
        </authorList>
    </citation>
    <scope>NUCLEOTIDE SEQUENCE [LARGE SCALE GENOMIC DNA]</scope>
    <source>
        <strain evidence="3">R5.15</strain>
    </source>
</reference>
<proteinExistence type="predicted"/>